<comment type="similarity">
    <text evidence="2">Belongs to the NPC2 family.</text>
</comment>
<dbReference type="Proteomes" id="UP000314980">
    <property type="component" value="Unassembled WGS sequence"/>
</dbReference>
<keyword evidence="6" id="KW-1015">Disulfide bond</keyword>
<evidence type="ECO:0000256" key="1">
    <source>
        <dbReference type="ARBA" id="ARBA00004613"/>
    </source>
</evidence>
<evidence type="ECO:0000256" key="8">
    <source>
        <dbReference type="SAM" id="Phobius"/>
    </source>
</evidence>
<dbReference type="GO" id="GO:0032367">
    <property type="term" value="P:intracellular cholesterol transport"/>
    <property type="evidence" value="ECO:0007669"/>
    <property type="project" value="InterPro"/>
</dbReference>
<dbReference type="InterPro" id="IPR039670">
    <property type="entry name" value="NPC2-like"/>
</dbReference>
<keyword evidence="4" id="KW-0964">Secreted</keyword>
<dbReference type="PANTHER" id="PTHR11306">
    <property type="entry name" value="NIEMANN PICK TYPE C2 PROTEIN NPC2-RELATED"/>
    <property type="match status" value="1"/>
</dbReference>
<dbReference type="GO" id="GO:0015485">
    <property type="term" value="F:cholesterol binding"/>
    <property type="evidence" value="ECO:0007669"/>
    <property type="project" value="TreeGrafter"/>
</dbReference>
<keyword evidence="8" id="KW-0472">Membrane</keyword>
<evidence type="ECO:0000256" key="2">
    <source>
        <dbReference type="ARBA" id="ARBA00006370"/>
    </source>
</evidence>
<evidence type="ECO:0000256" key="3">
    <source>
        <dbReference type="ARBA" id="ARBA00021477"/>
    </source>
</evidence>
<gene>
    <name evidence="11" type="primary">NPC2</name>
    <name evidence="11" type="synonym">LOC108892529</name>
</gene>
<evidence type="ECO:0000256" key="9">
    <source>
        <dbReference type="SAM" id="SignalP"/>
    </source>
</evidence>
<dbReference type="InterPro" id="IPR033916">
    <property type="entry name" value="ML_Npc2-like"/>
</dbReference>
<dbReference type="GO" id="GO:0033344">
    <property type="term" value="P:cholesterol efflux"/>
    <property type="evidence" value="ECO:0007669"/>
    <property type="project" value="TreeGrafter"/>
</dbReference>
<dbReference type="AlphaFoldDB" id="A0A4W6EYW1"/>
<evidence type="ECO:0000313" key="12">
    <source>
        <dbReference type="Proteomes" id="UP000314980"/>
    </source>
</evidence>
<evidence type="ECO:0000259" key="10">
    <source>
        <dbReference type="SMART" id="SM00737"/>
    </source>
</evidence>
<dbReference type="GeneTree" id="ENSGT00390000006223"/>
<keyword evidence="12" id="KW-1185">Reference proteome</keyword>
<feature type="transmembrane region" description="Helical" evidence="8">
    <location>
        <begin position="195"/>
        <end position="219"/>
    </location>
</feature>
<dbReference type="InterPro" id="IPR003172">
    <property type="entry name" value="ML_dom"/>
</dbReference>
<dbReference type="Pfam" id="PF02221">
    <property type="entry name" value="E1_DerP2_DerF2"/>
    <property type="match status" value="1"/>
</dbReference>
<dbReference type="InterPro" id="IPR014756">
    <property type="entry name" value="Ig_E-set"/>
</dbReference>
<dbReference type="GO" id="GO:0005576">
    <property type="term" value="C:extracellular region"/>
    <property type="evidence" value="ECO:0007669"/>
    <property type="project" value="UniProtKB-SubCell"/>
</dbReference>
<reference evidence="12" key="1">
    <citation type="submission" date="2015-09" db="EMBL/GenBank/DDBJ databases">
        <authorList>
            <person name="Sai Rama Sridatta P."/>
        </authorList>
    </citation>
    <scope>NUCLEOTIDE SEQUENCE [LARGE SCALE GENOMIC DNA]</scope>
</reference>
<dbReference type="Gene3D" id="2.60.40.770">
    <property type="match status" value="1"/>
</dbReference>
<keyword evidence="8" id="KW-0812">Transmembrane</keyword>
<feature type="chain" id="PRO_5021439404" description="NPC intracellular cholesterol transporter 2" evidence="9">
    <location>
        <begin position="20"/>
        <end position="220"/>
    </location>
</feature>
<dbReference type="InParanoid" id="A0A4W6EYW1"/>
<organism evidence="11 12">
    <name type="scientific">Lates calcarifer</name>
    <name type="common">Barramundi</name>
    <name type="synonym">Holocentrus calcarifer</name>
    <dbReference type="NCBI Taxonomy" id="8187"/>
    <lineage>
        <taxon>Eukaryota</taxon>
        <taxon>Metazoa</taxon>
        <taxon>Chordata</taxon>
        <taxon>Craniata</taxon>
        <taxon>Vertebrata</taxon>
        <taxon>Euteleostomi</taxon>
        <taxon>Actinopterygii</taxon>
        <taxon>Neopterygii</taxon>
        <taxon>Teleostei</taxon>
        <taxon>Neoteleostei</taxon>
        <taxon>Acanthomorphata</taxon>
        <taxon>Carangaria</taxon>
        <taxon>Carangaria incertae sedis</taxon>
        <taxon>Centropomidae</taxon>
        <taxon>Lates</taxon>
    </lineage>
</organism>
<dbReference type="SUPFAM" id="SSF81296">
    <property type="entry name" value="E set domains"/>
    <property type="match status" value="1"/>
</dbReference>
<keyword evidence="8" id="KW-1133">Transmembrane helix</keyword>
<dbReference type="Ensembl" id="ENSLCAT00010044284.1">
    <property type="protein sequence ID" value="ENSLCAP00010043224.1"/>
    <property type="gene ID" value="ENSLCAG00010020153.1"/>
</dbReference>
<feature type="transmembrane region" description="Helical" evidence="8">
    <location>
        <begin position="152"/>
        <end position="174"/>
    </location>
</feature>
<sequence>MDVRIALIVSLCLMGFTCAEPVKYKDCGSTSGKVAMVDISPCATQPCQLHKGQSYSVNVTFNSAVESQTSKALVHGIIAGVPVPFPIPVEDGCKSGIQCPIQKQQNYHYLNSLPVKSEYPAVSTTCDIKEHKGQTFFFSCCFFKFYFNITKLLSIIIVSLQIFFFYLFIIFFCISSPTKGSCAVLASPNNEQKSLSIHLYTCYAHFIHELIGISSYFVVL</sequence>
<reference evidence="11" key="3">
    <citation type="submission" date="2025-09" db="UniProtKB">
        <authorList>
            <consortium name="Ensembl"/>
        </authorList>
    </citation>
    <scope>IDENTIFICATION</scope>
</reference>
<dbReference type="CDD" id="cd00916">
    <property type="entry name" value="Npc2_like"/>
    <property type="match status" value="1"/>
</dbReference>
<evidence type="ECO:0000256" key="6">
    <source>
        <dbReference type="ARBA" id="ARBA00023157"/>
    </source>
</evidence>
<dbReference type="STRING" id="8187.ENSLCAP00010043224"/>
<evidence type="ECO:0000313" key="11">
    <source>
        <dbReference type="Ensembl" id="ENSLCAP00010043224.1"/>
    </source>
</evidence>
<accession>A0A4W6EYW1</accession>
<name>A0A4W6EYW1_LATCA</name>
<evidence type="ECO:0000256" key="7">
    <source>
        <dbReference type="ARBA" id="ARBA00032516"/>
    </source>
</evidence>
<feature type="signal peptide" evidence="9">
    <location>
        <begin position="1"/>
        <end position="19"/>
    </location>
</feature>
<comment type="subcellular location">
    <subcellularLocation>
        <location evidence="1">Secreted</location>
    </subcellularLocation>
</comment>
<dbReference type="FunFam" id="2.60.40.770:FF:000001">
    <property type="entry name" value="NPC intracellular cholesterol transporter 2"/>
    <property type="match status" value="1"/>
</dbReference>
<dbReference type="SMART" id="SM00737">
    <property type="entry name" value="ML"/>
    <property type="match status" value="1"/>
</dbReference>
<keyword evidence="5 9" id="KW-0732">Signal</keyword>
<dbReference type="GO" id="GO:0007399">
    <property type="term" value="P:nervous system development"/>
    <property type="evidence" value="ECO:0007669"/>
    <property type="project" value="UniProtKB-ARBA"/>
</dbReference>
<protein>
    <recommendedName>
        <fullName evidence="3">NPC intracellular cholesterol transporter 2</fullName>
    </recommendedName>
    <alternativeName>
        <fullName evidence="7">Epididymal secretory protein E1</fullName>
    </alternativeName>
</protein>
<dbReference type="PANTHER" id="PTHR11306:SF68">
    <property type="entry name" value="NPC INTRACELLULAR CHOLESTEROL TRANSPORTER 2"/>
    <property type="match status" value="1"/>
</dbReference>
<feature type="domain" description="MD-2-related lipid-recognition" evidence="10">
    <location>
        <begin position="24"/>
        <end position="145"/>
    </location>
</feature>
<proteinExistence type="inferred from homology"/>
<evidence type="ECO:0000256" key="5">
    <source>
        <dbReference type="ARBA" id="ARBA00022729"/>
    </source>
</evidence>
<reference evidence="11" key="2">
    <citation type="submission" date="2025-08" db="UniProtKB">
        <authorList>
            <consortium name="Ensembl"/>
        </authorList>
    </citation>
    <scope>IDENTIFICATION</scope>
</reference>
<evidence type="ECO:0000256" key="4">
    <source>
        <dbReference type="ARBA" id="ARBA00022525"/>
    </source>
</evidence>
<dbReference type="FunCoup" id="A0A4W6EYW1">
    <property type="interactions" value="1507"/>
</dbReference>